<evidence type="ECO:0000256" key="3">
    <source>
        <dbReference type="ARBA" id="ARBA00022989"/>
    </source>
</evidence>
<dbReference type="RefSeq" id="WP_119335564.1">
    <property type="nucleotide sequence ID" value="NZ_AP018558.1"/>
</dbReference>
<evidence type="ECO:0000256" key="1">
    <source>
        <dbReference type="ARBA" id="ARBA00022475"/>
    </source>
</evidence>
<dbReference type="Proteomes" id="UP000262004">
    <property type="component" value="Chromosome"/>
</dbReference>
<sequence length="125" mass="13769">MNWDPQWAPLVRLIGVLVLLVVVAWGVSQWLKRRPGGASGNRQLRVVTAVAVGTRERVVLLEVEGERVLVGVTPQQITPLWHKGFAQTIANVQHGRSAPSADATSKESIPQPQDEGRDDTHRQPE</sequence>
<dbReference type="InterPro" id="IPR022781">
    <property type="entry name" value="Flagellar_biosynth_FliO"/>
</dbReference>
<name>A0A2Z6DZ80_HYDTE</name>
<evidence type="ECO:0000313" key="10">
    <source>
        <dbReference type="Proteomes" id="UP000262004"/>
    </source>
</evidence>
<dbReference type="KEGG" id="htl:HPTL_1606"/>
<evidence type="ECO:0000256" key="4">
    <source>
        <dbReference type="ARBA" id="ARBA00023136"/>
    </source>
</evidence>
<feature type="compositionally biased region" description="Polar residues" evidence="8">
    <location>
        <begin position="102"/>
        <end position="111"/>
    </location>
</feature>
<dbReference type="NCBIfam" id="TIGR03500">
    <property type="entry name" value="FliO_TIGR"/>
    <property type="match status" value="1"/>
</dbReference>
<dbReference type="InterPro" id="IPR052205">
    <property type="entry name" value="FliO/MopB"/>
</dbReference>
<dbReference type="PANTHER" id="PTHR38766">
    <property type="entry name" value="FLAGELLAR PROTEIN FLIO"/>
    <property type="match status" value="1"/>
</dbReference>
<proteinExistence type="inferred from homology"/>
<gene>
    <name evidence="9" type="primary">fliO</name>
    <name evidence="9" type="ORF">HPTL_1606</name>
</gene>
<keyword evidence="2 7" id="KW-0812">Transmembrane</keyword>
<dbReference type="GO" id="GO:0009425">
    <property type="term" value="C:bacterial-type flagellum basal body"/>
    <property type="evidence" value="ECO:0007669"/>
    <property type="project" value="UniProtKB-SubCell"/>
</dbReference>
<evidence type="ECO:0000256" key="5">
    <source>
        <dbReference type="ARBA" id="ARBA00023143"/>
    </source>
</evidence>
<keyword evidence="1 7" id="KW-1003">Cell membrane</keyword>
<feature type="compositionally biased region" description="Basic and acidic residues" evidence="8">
    <location>
        <begin position="114"/>
        <end position="125"/>
    </location>
</feature>
<keyword evidence="9" id="KW-0966">Cell projection</keyword>
<comment type="subcellular location">
    <subcellularLocation>
        <location evidence="7">Cell membrane</location>
    </subcellularLocation>
    <subcellularLocation>
        <location evidence="7">Bacterial flagellum basal body</location>
    </subcellularLocation>
</comment>
<evidence type="ECO:0000256" key="2">
    <source>
        <dbReference type="ARBA" id="ARBA00022692"/>
    </source>
</evidence>
<keyword evidence="5 7" id="KW-0975">Bacterial flagellum</keyword>
<keyword evidence="4 7" id="KW-0472">Membrane</keyword>
<keyword evidence="10" id="KW-1185">Reference proteome</keyword>
<evidence type="ECO:0000313" key="9">
    <source>
        <dbReference type="EMBL" id="BBD77866.1"/>
    </source>
</evidence>
<feature type="region of interest" description="Disordered" evidence="8">
    <location>
        <begin position="92"/>
        <end position="125"/>
    </location>
</feature>
<dbReference type="AlphaFoldDB" id="A0A2Z6DZ80"/>
<dbReference type="Pfam" id="PF04347">
    <property type="entry name" value="FliO"/>
    <property type="match status" value="1"/>
</dbReference>
<evidence type="ECO:0000256" key="6">
    <source>
        <dbReference type="ARBA" id="ARBA00037937"/>
    </source>
</evidence>
<accession>A0A2Z6DZ80</accession>
<keyword evidence="9" id="KW-0969">Cilium</keyword>
<dbReference type="GO" id="GO:0044781">
    <property type="term" value="P:bacterial-type flagellum organization"/>
    <property type="evidence" value="ECO:0007669"/>
    <property type="project" value="UniProtKB-UniRule"/>
</dbReference>
<reference evidence="9 10" key="1">
    <citation type="submission" date="2018-04" db="EMBL/GenBank/DDBJ databases">
        <title>Complete genome sequence of Hydrogenophilus thermoluteolus TH-1.</title>
        <authorList>
            <person name="Arai H."/>
        </authorList>
    </citation>
    <scope>NUCLEOTIDE SEQUENCE [LARGE SCALE GENOMIC DNA]</scope>
    <source>
        <strain evidence="9 10">TH-1</strain>
    </source>
</reference>
<evidence type="ECO:0000256" key="8">
    <source>
        <dbReference type="SAM" id="MobiDB-lite"/>
    </source>
</evidence>
<dbReference type="GO" id="GO:0005886">
    <property type="term" value="C:plasma membrane"/>
    <property type="evidence" value="ECO:0007669"/>
    <property type="project" value="UniProtKB-SubCell"/>
</dbReference>
<keyword evidence="9" id="KW-0282">Flagellum</keyword>
<organism evidence="9 10">
    <name type="scientific">Hydrogenophilus thermoluteolus</name>
    <name type="common">Pseudomonas hydrogenothermophila</name>
    <dbReference type="NCBI Taxonomy" id="297"/>
    <lineage>
        <taxon>Bacteria</taxon>
        <taxon>Pseudomonadati</taxon>
        <taxon>Pseudomonadota</taxon>
        <taxon>Hydrogenophilia</taxon>
        <taxon>Hydrogenophilales</taxon>
        <taxon>Hydrogenophilaceae</taxon>
        <taxon>Hydrogenophilus</taxon>
    </lineage>
</organism>
<comment type="similarity">
    <text evidence="6 7">Belongs to the FliO/MopB family.</text>
</comment>
<dbReference type="PANTHER" id="PTHR38766:SF1">
    <property type="entry name" value="FLAGELLAR PROTEIN FLIO"/>
    <property type="match status" value="1"/>
</dbReference>
<protein>
    <recommendedName>
        <fullName evidence="7">Flagellar protein</fullName>
    </recommendedName>
</protein>
<feature type="transmembrane region" description="Helical" evidence="7">
    <location>
        <begin position="6"/>
        <end position="27"/>
    </location>
</feature>
<evidence type="ECO:0000256" key="7">
    <source>
        <dbReference type="RuleBase" id="RU362064"/>
    </source>
</evidence>
<dbReference type="EMBL" id="AP018558">
    <property type="protein sequence ID" value="BBD77866.1"/>
    <property type="molecule type" value="Genomic_DNA"/>
</dbReference>
<keyword evidence="3 7" id="KW-1133">Transmembrane helix</keyword>